<accession>A0A174ZU51</accession>
<organism evidence="2 3">
    <name type="scientific">[Eubacterium] siraeum</name>
    <dbReference type="NCBI Taxonomy" id="39492"/>
    <lineage>
        <taxon>Bacteria</taxon>
        <taxon>Bacillati</taxon>
        <taxon>Bacillota</taxon>
        <taxon>Clostridia</taxon>
        <taxon>Eubacteriales</taxon>
        <taxon>Oscillospiraceae</taxon>
        <taxon>Oscillospiraceae incertae sedis</taxon>
    </lineage>
</organism>
<dbReference type="AlphaFoldDB" id="A0A174ZU51"/>
<evidence type="ECO:0000313" key="3">
    <source>
        <dbReference type="Proteomes" id="UP000095662"/>
    </source>
</evidence>
<sequence>MNVVHLQKALAFIASGLVEKEKLLKESPNRYPYSKNLQRGINMFLAACLEMGRLGENTFKYADESSFLTQYISKPICEWFDDWDQAALVQYEINLQPFYAYGPFAYHRGKNNVYITTEECVEFLSTQENNIIEGTDERALYEKIIQLSQDDYCKVRKYIIQNPIITIEDRRAFLLEYADNANAKEAFNLAYELFEGTYTTCAACGWTMTEGLYGYSCVSEHCLEHMPAIIGEMKIDASMKPVYRLKKGIMRYFAQPGKLEMSIAKFCEKKNLEYSLWPQKDRFDIEIRFNDGEIWEIDAKAYRNPISLCAKIKNDGGFPAGNYKFGYYVVPTEYTANKSNYTSVVNKVLTQQPNVKCVTLAAIKRKINQKVGEING</sequence>
<evidence type="ECO:0000313" key="2">
    <source>
        <dbReference type="EMBL" id="CUQ89267.1"/>
    </source>
</evidence>
<proteinExistence type="predicted"/>
<dbReference type="InterPro" id="IPR040828">
    <property type="entry name" value="pPIWI_RE_REase"/>
</dbReference>
<evidence type="ECO:0000259" key="1">
    <source>
        <dbReference type="Pfam" id="PF18154"/>
    </source>
</evidence>
<feature type="domain" description="REase associating with pPIWI RE" evidence="1">
    <location>
        <begin position="257"/>
        <end position="373"/>
    </location>
</feature>
<dbReference type="STRING" id="39492.ERS852540_01882"/>
<dbReference type="EMBL" id="CZBY01000016">
    <property type="protein sequence ID" value="CUQ89267.1"/>
    <property type="molecule type" value="Genomic_DNA"/>
</dbReference>
<gene>
    <name evidence="2" type="ORF">ERS852540_01882</name>
</gene>
<reference evidence="2 3" key="1">
    <citation type="submission" date="2015-09" db="EMBL/GenBank/DDBJ databases">
        <authorList>
            <consortium name="Pathogen Informatics"/>
        </authorList>
    </citation>
    <scope>NUCLEOTIDE SEQUENCE [LARGE SCALE GENOMIC DNA]</scope>
    <source>
        <strain evidence="2 3">2789STDY5834928</strain>
    </source>
</reference>
<name>A0A174ZU51_9FIRM</name>
<dbReference type="OrthoDB" id="580959at2"/>
<dbReference type="Pfam" id="PF18154">
    <property type="entry name" value="pPIWI_RE_REase"/>
    <property type="match status" value="1"/>
</dbReference>
<dbReference type="Proteomes" id="UP000095662">
    <property type="component" value="Unassembled WGS sequence"/>
</dbReference>
<protein>
    <recommendedName>
        <fullName evidence="1">REase associating with pPIWI RE domain-containing protein</fullName>
    </recommendedName>
</protein>